<dbReference type="EMBL" id="CP015600">
    <property type="protein sequence ID" value="ANF84457.1"/>
    <property type="molecule type" value="Genomic_DNA"/>
</dbReference>
<name>A0A172YW66_9PSED</name>
<protein>
    <recommendedName>
        <fullName evidence="4">DUF1120 domain-containing protein</fullName>
    </recommendedName>
</protein>
<sequence length="208" mass="21471" precursor="true">MNTAFKSAITALLLLGSANALAASSVDLTVKGLITPSACTPALSNGGAVDYGKISAQDLNVDRSTDLAAQTLQFTVTCDAATLVALEAKDNREGSDLNNDYLEFGLGLINDTEKLGYMSLKLLSPVADGAPAITVVSYDDGVTWSNGGISLTSSYIHAPGAAGVNAPIPVQLWTADLYIAPTIAKTSDLTLTNEVAIDGSVTLTVRYL</sequence>
<evidence type="ECO:0000313" key="3">
    <source>
        <dbReference type="Proteomes" id="UP000077829"/>
    </source>
</evidence>
<keyword evidence="1" id="KW-0732">Signal</keyword>
<gene>
    <name evidence="2" type="ORF">A7J50_1016</name>
</gene>
<evidence type="ECO:0000256" key="1">
    <source>
        <dbReference type="SAM" id="SignalP"/>
    </source>
</evidence>
<reference evidence="2 3" key="1">
    <citation type="submission" date="2016-05" db="EMBL/GenBank/DDBJ databases">
        <title>Complete genome sequence of Pseudomonas antarctica PAMC 27494.</title>
        <authorList>
            <person name="Lee J."/>
        </authorList>
    </citation>
    <scope>NUCLEOTIDE SEQUENCE [LARGE SCALE GENOMIC DNA]</scope>
    <source>
        <strain evidence="2 3">PAMC 27494</strain>
    </source>
</reference>
<dbReference type="Proteomes" id="UP000077829">
    <property type="component" value="Chromosome"/>
</dbReference>
<feature type="signal peptide" evidence="1">
    <location>
        <begin position="1"/>
        <end position="22"/>
    </location>
</feature>
<evidence type="ECO:0000313" key="2">
    <source>
        <dbReference type="EMBL" id="ANF84457.1"/>
    </source>
</evidence>
<feature type="chain" id="PRO_5008005142" description="DUF1120 domain-containing protein" evidence="1">
    <location>
        <begin position="23"/>
        <end position="208"/>
    </location>
</feature>
<evidence type="ECO:0008006" key="4">
    <source>
        <dbReference type="Google" id="ProtNLM"/>
    </source>
</evidence>
<dbReference type="AlphaFoldDB" id="A0A172YW66"/>
<dbReference type="KEGG" id="panr:A7J50_1016"/>
<dbReference type="Pfam" id="PF06551">
    <property type="entry name" value="DUF1120"/>
    <property type="match status" value="1"/>
</dbReference>
<proteinExistence type="predicted"/>
<dbReference type="RefSeq" id="WP_064450819.1">
    <property type="nucleotide sequence ID" value="NZ_CP015600.1"/>
</dbReference>
<dbReference type="STRING" id="219572.A7J50_1016"/>
<dbReference type="InterPro" id="IPR010546">
    <property type="entry name" value="DUF1120"/>
</dbReference>
<organism evidence="2 3">
    <name type="scientific">Pseudomonas antarctica</name>
    <dbReference type="NCBI Taxonomy" id="219572"/>
    <lineage>
        <taxon>Bacteria</taxon>
        <taxon>Pseudomonadati</taxon>
        <taxon>Pseudomonadota</taxon>
        <taxon>Gammaproteobacteria</taxon>
        <taxon>Pseudomonadales</taxon>
        <taxon>Pseudomonadaceae</taxon>
        <taxon>Pseudomonas</taxon>
    </lineage>
</organism>
<accession>A0A172YW66</accession>
<dbReference type="PATRIC" id="fig|219572.3.peg.1034"/>